<dbReference type="Proteomes" id="UP001205910">
    <property type="component" value="Unassembled WGS sequence"/>
</dbReference>
<sequence length="61" mass="6895">MEMQVRVLWIGCRRVRGKTKSKTFPLVASWFALVALVGRIKPASQAGLEVDGIPSKFWLHK</sequence>
<evidence type="ECO:0000313" key="1">
    <source>
        <dbReference type="EMBL" id="GJJ42844.1"/>
    </source>
</evidence>
<gene>
    <name evidence="1" type="ORF">CULCOIPH005_10330</name>
</gene>
<accession>A0ABD0BG61</accession>
<name>A0ABD0BG61_CORUL</name>
<proteinExistence type="predicted"/>
<dbReference type="AlphaFoldDB" id="A0ABD0BG61"/>
<evidence type="ECO:0000313" key="2">
    <source>
        <dbReference type="Proteomes" id="UP001205910"/>
    </source>
</evidence>
<organism evidence="1 2">
    <name type="scientific">Corynebacterium ulcerans</name>
    <dbReference type="NCBI Taxonomy" id="65058"/>
    <lineage>
        <taxon>Bacteria</taxon>
        <taxon>Bacillati</taxon>
        <taxon>Actinomycetota</taxon>
        <taxon>Actinomycetes</taxon>
        <taxon>Mycobacteriales</taxon>
        <taxon>Corynebacteriaceae</taxon>
        <taxon>Corynebacterium</taxon>
    </lineage>
</organism>
<reference evidence="1 2" key="1">
    <citation type="submission" date="2021-11" db="EMBL/GenBank/DDBJ databases">
        <title>Whole genome sequences of diphtheriae toxin producing Corynebacterium ulcerans isolates from cats in Osaka, Japan.</title>
        <authorList>
            <person name="Umeda K."/>
            <person name="Hirai Y."/>
        </authorList>
    </citation>
    <scope>NUCLEOTIDE SEQUENCE [LARGE SCALE GENOMIC DNA]</scope>
    <source>
        <strain evidence="1 2">12109B-1</strain>
    </source>
</reference>
<dbReference type="EMBL" id="BQFK01000002">
    <property type="protein sequence ID" value="GJJ42844.1"/>
    <property type="molecule type" value="Genomic_DNA"/>
</dbReference>
<comment type="caution">
    <text evidence="1">The sequence shown here is derived from an EMBL/GenBank/DDBJ whole genome shotgun (WGS) entry which is preliminary data.</text>
</comment>
<dbReference type="KEGG" id="cuz:Cul05146_0938"/>
<protein>
    <submittedName>
        <fullName evidence="1">Uncharacterized protein</fullName>
    </submittedName>
</protein>